<dbReference type="PANTHER" id="PTHR30069:SF29">
    <property type="entry name" value="HEMOGLOBIN AND HEMOGLOBIN-HAPTOGLOBIN-BINDING PROTEIN 1-RELATED"/>
    <property type="match status" value="1"/>
</dbReference>
<evidence type="ECO:0000313" key="15">
    <source>
        <dbReference type="EMBL" id="AFK03913.1"/>
    </source>
</evidence>
<dbReference type="Pfam" id="PF00593">
    <property type="entry name" value="TonB_dep_Rec_b-barrel"/>
    <property type="match status" value="1"/>
</dbReference>
<gene>
    <name evidence="15" type="ordered locus">Emtol_2778</name>
</gene>
<evidence type="ECO:0000256" key="4">
    <source>
        <dbReference type="ARBA" id="ARBA00022692"/>
    </source>
</evidence>
<organism evidence="15 16">
    <name type="scientific">Emticicia oligotrophica (strain DSM 17448 / CIP 109782 / MTCC 6937 / GPTSA100-15)</name>
    <dbReference type="NCBI Taxonomy" id="929562"/>
    <lineage>
        <taxon>Bacteria</taxon>
        <taxon>Pseudomonadati</taxon>
        <taxon>Bacteroidota</taxon>
        <taxon>Cytophagia</taxon>
        <taxon>Cytophagales</taxon>
        <taxon>Leadbetterellaceae</taxon>
        <taxon>Emticicia</taxon>
    </lineage>
</organism>
<evidence type="ECO:0000259" key="13">
    <source>
        <dbReference type="Pfam" id="PF00593"/>
    </source>
</evidence>
<dbReference type="Proteomes" id="UP000002875">
    <property type="component" value="Chromosome"/>
</dbReference>
<dbReference type="InterPro" id="IPR037066">
    <property type="entry name" value="Plug_dom_sf"/>
</dbReference>
<comment type="subcellular location">
    <subcellularLocation>
        <location evidence="1 10">Cell outer membrane</location>
        <topology evidence="1 10">Multi-pass membrane protein</topology>
    </subcellularLocation>
</comment>
<keyword evidence="5 12" id="KW-0732">Signal</keyword>
<dbReference type="SUPFAM" id="SSF56935">
    <property type="entry name" value="Porins"/>
    <property type="match status" value="1"/>
</dbReference>
<evidence type="ECO:0000256" key="2">
    <source>
        <dbReference type="ARBA" id="ARBA00022448"/>
    </source>
</evidence>
<evidence type="ECO:0000256" key="7">
    <source>
        <dbReference type="ARBA" id="ARBA00023136"/>
    </source>
</evidence>
<dbReference type="Pfam" id="PF07715">
    <property type="entry name" value="Plug"/>
    <property type="match status" value="1"/>
</dbReference>
<keyword evidence="3 10" id="KW-1134">Transmembrane beta strand</keyword>
<dbReference type="SUPFAM" id="SSF49464">
    <property type="entry name" value="Carboxypeptidase regulatory domain-like"/>
    <property type="match status" value="1"/>
</dbReference>
<keyword evidence="8 15" id="KW-0675">Receptor</keyword>
<reference evidence="15 16" key="1">
    <citation type="submission" date="2011-07" db="EMBL/GenBank/DDBJ databases">
        <title>The complete genome of chromosome of Emticicia oligotrophica DSM 17448.</title>
        <authorList>
            <consortium name="US DOE Joint Genome Institute (JGI-PGF)"/>
            <person name="Lucas S."/>
            <person name="Han J."/>
            <person name="Lapidus A."/>
            <person name="Bruce D."/>
            <person name="Goodwin L."/>
            <person name="Pitluck S."/>
            <person name="Peters L."/>
            <person name="Kyrpides N."/>
            <person name="Mavromatis K."/>
            <person name="Ivanova N."/>
            <person name="Ovchinnikova G."/>
            <person name="Teshima H."/>
            <person name="Detter J.C."/>
            <person name="Tapia R."/>
            <person name="Han C."/>
            <person name="Land M."/>
            <person name="Hauser L."/>
            <person name="Markowitz V."/>
            <person name="Cheng J.-F."/>
            <person name="Hugenholtz P."/>
            <person name="Woyke T."/>
            <person name="Wu D."/>
            <person name="Tindall B."/>
            <person name="Pomrenke H."/>
            <person name="Brambilla E."/>
            <person name="Klenk H.-P."/>
            <person name="Eisen J.A."/>
        </authorList>
    </citation>
    <scope>NUCLEOTIDE SEQUENCE [LARGE SCALE GENOMIC DNA]</scope>
    <source>
        <strain evidence="15 16">DSM 17448</strain>
    </source>
</reference>
<dbReference type="Gene3D" id="2.170.130.10">
    <property type="entry name" value="TonB-dependent receptor, plug domain"/>
    <property type="match status" value="1"/>
</dbReference>
<comment type="similarity">
    <text evidence="10 11">Belongs to the TonB-dependent receptor family.</text>
</comment>
<dbReference type="EMBL" id="CP002961">
    <property type="protein sequence ID" value="AFK03913.1"/>
    <property type="molecule type" value="Genomic_DNA"/>
</dbReference>
<feature type="signal peptide" evidence="12">
    <location>
        <begin position="1"/>
        <end position="21"/>
    </location>
</feature>
<protein>
    <submittedName>
        <fullName evidence="15">TonB-dependent receptor plug</fullName>
    </submittedName>
</protein>
<evidence type="ECO:0000256" key="8">
    <source>
        <dbReference type="ARBA" id="ARBA00023170"/>
    </source>
</evidence>
<evidence type="ECO:0000256" key="9">
    <source>
        <dbReference type="ARBA" id="ARBA00023237"/>
    </source>
</evidence>
<dbReference type="InterPro" id="IPR036942">
    <property type="entry name" value="Beta-barrel_TonB_sf"/>
</dbReference>
<evidence type="ECO:0000256" key="6">
    <source>
        <dbReference type="ARBA" id="ARBA00023077"/>
    </source>
</evidence>
<keyword evidence="2 10" id="KW-0813">Transport</keyword>
<keyword evidence="4 10" id="KW-0812">Transmembrane</keyword>
<evidence type="ECO:0000256" key="12">
    <source>
        <dbReference type="SAM" id="SignalP"/>
    </source>
</evidence>
<dbReference type="InterPro" id="IPR000531">
    <property type="entry name" value="Beta-barrel_TonB"/>
</dbReference>
<sequence length="795" mass="89619">MKRTLLIYIILLNLGAGKIQAQNSKDCDCFIQGIVQDQNTKQPIIGAVVLIKELNKGISTDSKGFYRISNLCQGKYTIIGRIVGYEEKSYTINLEHGAEQNIKLNETELHLANIDIKAQKIDNLTQNKSLLENTALDQTRGQSLGEALKQISGVTTLQTGSSIAKPVIHGMHSNRVLIMNNGVRQEGQQWGSEHAPEIDPFVAKKITVLKGAAGVRYGSDAIAGVIMLEPDALPDSTLIKGEVNSIYFSNGHQAVNSGILEGGIRKYSKDQIPYSFGMRLQGTYKRGGDISTPNYRLANTGIEEINYSLSANYKKRNFNSEVFYSQFNTQLAVFAGSHIGNVTDLIDAIKRGTPLAIYTPENFSYNIGRPYQDVQHNLLKLKNSLKITKGILSLTLGKQYDFRREIDILRGDKNLTQLFKLNTYTGELLFEHQPILKILTGSIGINSLYQENLTTGTLTAPRTSTVLIPNFQNFTSGLFLIERIVRKQWEIETGFRYDFRHLSVYRIPRGTQSVEHDIRNNQNFTGTAGINYRPNARWNFLTNISSAWRAATVNELYSDGVHHGAASFERGDENLQPEKALNTSFTANYIAKNIQFEAHIYNNFIQNFIFLSPTGRPALTIRGAFPEFIYTQTQALFQGFDLSSNFQFIKYFSFNSKLSYLKAQDITHQQPLIQIPANRLENTIRFEKKNTSVSLTHLYVAKQKRIPTKIIFTDIPSSEIVFTEYGGDFAPPPAAYMLWSATISQQITLSQQSRLNVSITINNALNTSYRDYLNRFRYFADEIGRNVALRVKYSF</sequence>
<evidence type="ECO:0000256" key="3">
    <source>
        <dbReference type="ARBA" id="ARBA00022452"/>
    </source>
</evidence>
<keyword evidence="7 10" id="KW-0472">Membrane</keyword>
<accession>A0ABN4ANH3</accession>
<dbReference type="Gene3D" id="2.40.170.20">
    <property type="entry name" value="TonB-dependent receptor, beta-barrel domain"/>
    <property type="match status" value="1"/>
</dbReference>
<evidence type="ECO:0000256" key="11">
    <source>
        <dbReference type="RuleBase" id="RU003357"/>
    </source>
</evidence>
<dbReference type="PANTHER" id="PTHR30069">
    <property type="entry name" value="TONB-DEPENDENT OUTER MEMBRANE RECEPTOR"/>
    <property type="match status" value="1"/>
</dbReference>
<keyword evidence="6 11" id="KW-0798">TonB box</keyword>
<evidence type="ECO:0000259" key="14">
    <source>
        <dbReference type="Pfam" id="PF07715"/>
    </source>
</evidence>
<proteinExistence type="inferred from homology"/>
<evidence type="ECO:0000313" key="16">
    <source>
        <dbReference type="Proteomes" id="UP000002875"/>
    </source>
</evidence>
<feature type="domain" description="TonB-dependent receptor plug" evidence="14">
    <location>
        <begin position="123"/>
        <end position="225"/>
    </location>
</feature>
<evidence type="ECO:0000256" key="5">
    <source>
        <dbReference type="ARBA" id="ARBA00022729"/>
    </source>
</evidence>
<dbReference type="InterPro" id="IPR039426">
    <property type="entry name" value="TonB-dep_rcpt-like"/>
</dbReference>
<feature type="domain" description="TonB-dependent receptor-like beta-barrel" evidence="13">
    <location>
        <begin position="262"/>
        <end position="763"/>
    </location>
</feature>
<keyword evidence="9 10" id="KW-0998">Cell outer membrane</keyword>
<dbReference type="Gene3D" id="2.60.40.1120">
    <property type="entry name" value="Carboxypeptidase-like, regulatory domain"/>
    <property type="match status" value="1"/>
</dbReference>
<feature type="chain" id="PRO_5045591172" evidence="12">
    <location>
        <begin position="22"/>
        <end position="795"/>
    </location>
</feature>
<evidence type="ECO:0000256" key="1">
    <source>
        <dbReference type="ARBA" id="ARBA00004571"/>
    </source>
</evidence>
<dbReference type="Pfam" id="PF13715">
    <property type="entry name" value="CarbopepD_reg_2"/>
    <property type="match status" value="1"/>
</dbReference>
<dbReference type="InterPro" id="IPR008969">
    <property type="entry name" value="CarboxyPept-like_regulatory"/>
</dbReference>
<keyword evidence="16" id="KW-1185">Reference proteome</keyword>
<dbReference type="PROSITE" id="PS52016">
    <property type="entry name" value="TONB_DEPENDENT_REC_3"/>
    <property type="match status" value="1"/>
</dbReference>
<dbReference type="RefSeq" id="WP_015029609.1">
    <property type="nucleotide sequence ID" value="NC_018748.1"/>
</dbReference>
<name>A0ABN4ANH3_EMTOG</name>
<dbReference type="InterPro" id="IPR012910">
    <property type="entry name" value="Plug_dom"/>
</dbReference>
<evidence type="ECO:0000256" key="10">
    <source>
        <dbReference type="PROSITE-ProRule" id="PRU01360"/>
    </source>
</evidence>